<evidence type="ECO:0000313" key="2">
    <source>
        <dbReference type="Proteomes" id="UP001159428"/>
    </source>
</evidence>
<sequence length="289" mass="33544">MKILSESCSASVRRCMQGLDNYLAEGARAFDELSSIVDKLSEIELERDVADRLKESLKSGKQYLKGDYKVHVALESTVPDHCRAFALSDPANSFYQTPCNHEHKVACDRCSSLCQVYEINCEVHKKKFLNEEDRDETVFMVQNARQAISEWKAHQLRSAHRDTCRLDILQRISSSSVLIVQDFAMKFIPTRYREAQSDFFGKRSISWHISVCLRKTDKRLEAQTFVHILESRLQDSETVVLIMEHVLRSLKLQHPENTLAYFRQDNAGVTTHLVQFFLHVYFPHAPRYR</sequence>
<evidence type="ECO:0000313" key="1">
    <source>
        <dbReference type="EMBL" id="CAH3156272.1"/>
    </source>
</evidence>
<dbReference type="EMBL" id="CALNXJ010000060">
    <property type="protein sequence ID" value="CAH3156272.1"/>
    <property type="molecule type" value="Genomic_DNA"/>
</dbReference>
<dbReference type="Proteomes" id="UP001159428">
    <property type="component" value="Unassembled WGS sequence"/>
</dbReference>
<organism evidence="1 2">
    <name type="scientific">Pocillopora meandrina</name>
    <dbReference type="NCBI Taxonomy" id="46732"/>
    <lineage>
        <taxon>Eukaryota</taxon>
        <taxon>Metazoa</taxon>
        <taxon>Cnidaria</taxon>
        <taxon>Anthozoa</taxon>
        <taxon>Hexacorallia</taxon>
        <taxon>Scleractinia</taxon>
        <taxon>Astrocoeniina</taxon>
        <taxon>Pocilloporidae</taxon>
        <taxon>Pocillopora</taxon>
    </lineage>
</organism>
<accession>A0AAU9XRB3</accession>
<keyword evidence="2" id="KW-1185">Reference proteome</keyword>
<gene>
    <name evidence="1" type="ORF">PMEA_00029438</name>
</gene>
<name>A0AAU9XRB3_9CNID</name>
<dbReference type="AlphaFoldDB" id="A0AAU9XRB3"/>
<reference evidence="1 2" key="1">
    <citation type="submission" date="2022-05" db="EMBL/GenBank/DDBJ databases">
        <authorList>
            <consortium name="Genoscope - CEA"/>
            <person name="William W."/>
        </authorList>
    </citation>
    <scope>NUCLEOTIDE SEQUENCE [LARGE SCALE GENOMIC DNA]</scope>
</reference>
<protein>
    <submittedName>
        <fullName evidence="1">Uncharacterized protein</fullName>
    </submittedName>
</protein>
<proteinExistence type="predicted"/>
<comment type="caution">
    <text evidence="1">The sequence shown here is derived from an EMBL/GenBank/DDBJ whole genome shotgun (WGS) entry which is preliminary data.</text>
</comment>